<keyword evidence="1" id="KW-0812">Transmembrane</keyword>
<sequence length="302" mass="33119">MVSSILAAGLIQAFLELTLYGVYFVVFSTVVYLFRRRTRITQSPMIFVVLAVALQFCTITAHWINTMHGTYLPFVELGGGVEAEKFYHTLGTGTLKIHVILSELTNSITDCLVIHRLYVVWDYRLTVVAVPLLFLAAQIASGIGVIHGFFVQSLENYRAASIGWVTTNLISALVISVYCTGMITWKIVSVNGTRLQISSHSIGRRHLRVAFIIVIESAALQTTMNLALLVAFHCTTTKVPNFILKGIQAVVLGLSTVLVLARGLGWTQSIPAAGTNPTTVSFTLDDVRTLDTEAPADPYVRK</sequence>
<dbReference type="OrthoDB" id="3041822at2759"/>
<keyword evidence="1" id="KW-1133">Transmembrane helix</keyword>
<feature type="transmembrane region" description="Helical" evidence="1">
    <location>
        <begin position="46"/>
        <end position="64"/>
    </location>
</feature>
<dbReference type="AlphaFoldDB" id="A0A8H6Z1E1"/>
<keyword evidence="3" id="KW-1185">Reference proteome</keyword>
<feature type="transmembrane region" description="Helical" evidence="1">
    <location>
        <begin position="209"/>
        <end position="230"/>
    </location>
</feature>
<gene>
    <name evidence="2" type="ORF">MSAN_00676500</name>
</gene>
<evidence type="ECO:0000256" key="1">
    <source>
        <dbReference type="SAM" id="Phobius"/>
    </source>
</evidence>
<proteinExistence type="predicted"/>
<dbReference type="Proteomes" id="UP000623467">
    <property type="component" value="Unassembled WGS sequence"/>
</dbReference>
<organism evidence="2 3">
    <name type="scientific">Mycena sanguinolenta</name>
    <dbReference type="NCBI Taxonomy" id="230812"/>
    <lineage>
        <taxon>Eukaryota</taxon>
        <taxon>Fungi</taxon>
        <taxon>Dikarya</taxon>
        <taxon>Basidiomycota</taxon>
        <taxon>Agaricomycotina</taxon>
        <taxon>Agaricomycetes</taxon>
        <taxon>Agaricomycetidae</taxon>
        <taxon>Agaricales</taxon>
        <taxon>Marasmiineae</taxon>
        <taxon>Mycenaceae</taxon>
        <taxon>Mycena</taxon>
    </lineage>
</organism>
<feature type="transmembrane region" description="Helical" evidence="1">
    <location>
        <begin position="242"/>
        <end position="261"/>
    </location>
</feature>
<accession>A0A8H6Z1E1</accession>
<comment type="caution">
    <text evidence="2">The sequence shown here is derived from an EMBL/GenBank/DDBJ whole genome shotgun (WGS) entry which is preliminary data.</text>
</comment>
<protein>
    <submittedName>
        <fullName evidence="2">Uncharacterized protein</fullName>
    </submittedName>
</protein>
<name>A0A8H6Z1E1_9AGAR</name>
<dbReference type="EMBL" id="JACAZH010000004">
    <property type="protein sequence ID" value="KAF7370448.1"/>
    <property type="molecule type" value="Genomic_DNA"/>
</dbReference>
<evidence type="ECO:0000313" key="2">
    <source>
        <dbReference type="EMBL" id="KAF7370448.1"/>
    </source>
</evidence>
<feature type="transmembrane region" description="Helical" evidence="1">
    <location>
        <begin position="125"/>
        <end position="150"/>
    </location>
</feature>
<reference evidence="2" key="1">
    <citation type="submission" date="2020-05" db="EMBL/GenBank/DDBJ databases">
        <title>Mycena genomes resolve the evolution of fungal bioluminescence.</title>
        <authorList>
            <person name="Tsai I.J."/>
        </authorList>
    </citation>
    <scope>NUCLEOTIDE SEQUENCE</scope>
    <source>
        <strain evidence="2">160909Yilan</strain>
    </source>
</reference>
<evidence type="ECO:0000313" key="3">
    <source>
        <dbReference type="Proteomes" id="UP000623467"/>
    </source>
</evidence>
<keyword evidence="1" id="KW-0472">Membrane</keyword>
<feature type="transmembrane region" description="Helical" evidence="1">
    <location>
        <begin position="162"/>
        <end position="188"/>
    </location>
</feature>
<feature type="transmembrane region" description="Helical" evidence="1">
    <location>
        <begin position="6"/>
        <end position="34"/>
    </location>
</feature>